<sequence length="143" mass="15967">MVLGVVGAGRQGSALVYDSRTSHRGGQNTRGARVQLMFSFQSKGAFVPGSTYTMRRRYQQIARIPLTLTDRATMRSLGQDFNKHPTAGAWDLRVSGKYRLRDFPLSPDTRDDERDWVDEDVQTNIGNVVDFDIDGLGLDGKTL</sequence>
<reference evidence="1" key="1">
    <citation type="submission" date="2021-01" db="EMBL/GenBank/DDBJ databases">
        <authorList>
            <person name="Corre E."/>
            <person name="Pelletier E."/>
            <person name="Niang G."/>
            <person name="Scheremetjew M."/>
            <person name="Finn R."/>
            <person name="Kale V."/>
            <person name="Holt S."/>
            <person name="Cochrane G."/>
            <person name="Meng A."/>
            <person name="Brown T."/>
            <person name="Cohen L."/>
        </authorList>
    </citation>
    <scope>NUCLEOTIDE SEQUENCE</scope>
    <source>
        <strain evidence="1">Clade-D-RCC2573</strain>
    </source>
</reference>
<proteinExistence type="predicted"/>
<dbReference type="AlphaFoldDB" id="A0A7S0XKN1"/>
<accession>A0A7S0XKN1</accession>
<gene>
    <name evidence="1" type="ORF">OMED0936_LOCUS151</name>
</gene>
<protein>
    <submittedName>
        <fullName evidence="1">Uncharacterized protein</fullName>
    </submittedName>
</protein>
<evidence type="ECO:0000313" key="1">
    <source>
        <dbReference type="EMBL" id="CAD8727243.1"/>
    </source>
</evidence>
<dbReference type="EMBL" id="HBFF01000194">
    <property type="protein sequence ID" value="CAD8727243.1"/>
    <property type="molecule type" value="Transcribed_RNA"/>
</dbReference>
<name>A0A7S0XKN1_9CHLO</name>
<organism evidence="1">
    <name type="scientific">Ostreococcus mediterraneus</name>
    <dbReference type="NCBI Taxonomy" id="1486918"/>
    <lineage>
        <taxon>Eukaryota</taxon>
        <taxon>Viridiplantae</taxon>
        <taxon>Chlorophyta</taxon>
        <taxon>Mamiellophyceae</taxon>
        <taxon>Mamiellales</taxon>
        <taxon>Bathycoccaceae</taxon>
        <taxon>Ostreococcus</taxon>
    </lineage>
</organism>